<evidence type="ECO:0000313" key="2">
    <source>
        <dbReference type="EMBL" id="WXB00496.1"/>
    </source>
</evidence>
<feature type="domain" description="FAD-binding" evidence="1">
    <location>
        <begin position="13"/>
        <end position="338"/>
    </location>
</feature>
<dbReference type="SUPFAM" id="SSF51905">
    <property type="entry name" value="FAD/NAD(P)-binding domain"/>
    <property type="match status" value="1"/>
</dbReference>
<keyword evidence="3" id="KW-1185">Reference proteome</keyword>
<evidence type="ECO:0000259" key="1">
    <source>
        <dbReference type="Pfam" id="PF01494"/>
    </source>
</evidence>
<accession>A0ABZ2KSE0</accession>
<evidence type="ECO:0000313" key="3">
    <source>
        <dbReference type="Proteomes" id="UP001374803"/>
    </source>
</evidence>
<dbReference type="Proteomes" id="UP001374803">
    <property type="component" value="Chromosome"/>
</dbReference>
<reference evidence="2" key="1">
    <citation type="submission" date="2021-12" db="EMBL/GenBank/DDBJ databases">
        <title>Discovery of the Pendulisporaceae a myxobacterial family with distinct sporulation behavior and unique specialized metabolism.</title>
        <authorList>
            <person name="Garcia R."/>
            <person name="Popoff A."/>
            <person name="Bader C.D."/>
            <person name="Loehr J."/>
            <person name="Walesch S."/>
            <person name="Walt C."/>
            <person name="Boldt J."/>
            <person name="Bunk B."/>
            <person name="Haeckl F.J.F.P.J."/>
            <person name="Gunesch A.P."/>
            <person name="Birkelbach J."/>
            <person name="Nuebel U."/>
            <person name="Pietschmann T."/>
            <person name="Bach T."/>
            <person name="Mueller R."/>
        </authorList>
    </citation>
    <scope>NUCLEOTIDE SEQUENCE</scope>
    <source>
        <strain evidence="2">MSr11367</strain>
    </source>
</reference>
<dbReference type="PANTHER" id="PTHR43422:SF3">
    <property type="entry name" value="THIAMINE THIAZOLE SYNTHASE"/>
    <property type="match status" value="1"/>
</dbReference>
<dbReference type="Pfam" id="PF01494">
    <property type="entry name" value="FAD_binding_3"/>
    <property type="match status" value="1"/>
</dbReference>
<name>A0ABZ2KSE0_9BACT</name>
<dbReference type="RefSeq" id="WP_394830097.1">
    <property type="nucleotide sequence ID" value="NZ_CP089929.1"/>
</dbReference>
<organism evidence="2 3">
    <name type="scientific">Pendulispora rubella</name>
    <dbReference type="NCBI Taxonomy" id="2741070"/>
    <lineage>
        <taxon>Bacteria</taxon>
        <taxon>Pseudomonadati</taxon>
        <taxon>Myxococcota</taxon>
        <taxon>Myxococcia</taxon>
        <taxon>Myxococcales</taxon>
        <taxon>Sorangiineae</taxon>
        <taxon>Pendulisporaceae</taxon>
        <taxon>Pendulispora</taxon>
    </lineage>
</organism>
<keyword evidence="2" id="KW-0503">Monooxygenase</keyword>
<proteinExistence type="predicted"/>
<dbReference type="GO" id="GO:0004497">
    <property type="term" value="F:monooxygenase activity"/>
    <property type="evidence" value="ECO:0007669"/>
    <property type="project" value="UniProtKB-KW"/>
</dbReference>
<dbReference type="EMBL" id="CP089983">
    <property type="protein sequence ID" value="WXB00496.1"/>
    <property type="molecule type" value="Genomic_DNA"/>
</dbReference>
<dbReference type="PANTHER" id="PTHR43422">
    <property type="entry name" value="THIAMINE THIAZOLE SYNTHASE"/>
    <property type="match status" value="1"/>
</dbReference>
<keyword evidence="2" id="KW-0560">Oxidoreductase</keyword>
<dbReference type="InterPro" id="IPR036188">
    <property type="entry name" value="FAD/NAD-bd_sf"/>
</dbReference>
<dbReference type="InterPro" id="IPR002938">
    <property type="entry name" value="FAD-bd"/>
</dbReference>
<protein>
    <submittedName>
        <fullName evidence="2">FAD-dependent monooxygenase</fullName>
    </submittedName>
</protein>
<dbReference type="Gene3D" id="3.50.50.60">
    <property type="entry name" value="FAD/NAD(P)-binding domain"/>
    <property type="match status" value="1"/>
</dbReference>
<sequence>MTEQMQSFKGAHAIVLGGGIAGLATAGTLTRHFAEVTLIERDRYPDRADVRQHTPHGAHVHILLAGGLVTLSRLIPELASWLDEMGRDEADLTHHTRVAYEGRWLPRARSGVPIRPCTRAEVEQLLLRNVRRHASIRVLDGSTVQSLVGDGRITGVKFTREGVSDVLSADLVVDAMGRGTPSRRWLEAAGLSAVEELTVDAGVVYASAWFEPPKGIDDDWVALATLPAIPREPHMGVAIRFGPDRMLCSAIGYGSPRPPRTIDEMAHRMEALCVPHLARLVRASKATSDVVVYANTQNRWRRWGRLPRFPDGLVIIGDAVCSLNPRYGQGMTVASLGAERLDRELDAHFARHGNLTGFSHRFQRSLEAVLAVPWQIALMEDRSWVSVLSGAAPSPLSKLVLAGSQRVLQTAFSDIDTYIRFMRLAHLLDAPTRMLAPRTLARIARGGHRAGEPEAPSIGLA</sequence>
<gene>
    <name evidence="2" type="ORF">LVJ94_26675</name>
</gene>